<gene>
    <name evidence="5" type="ORF">C8U37_11089</name>
</gene>
<dbReference type="Gene3D" id="2.60.120.280">
    <property type="entry name" value="Regulatory protein AraC"/>
    <property type="match status" value="1"/>
</dbReference>
<dbReference type="InterPro" id="IPR037923">
    <property type="entry name" value="HTH-like"/>
</dbReference>
<dbReference type="EMBL" id="QAOM01000010">
    <property type="protein sequence ID" value="PTQ84172.1"/>
    <property type="molecule type" value="Genomic_DNA"/>
</dbReference>
<dbReference type="Proteomes" id="UP000244161">
    <property type="component" value="Unassembled WGS sequence"/>
</dbReference>
<dbReference type="Gene3D" id="1.10.10.60">
    <property type="entry name" value="Homeodomain-like"/>
    <property type="match status" value="2"/>
</dbReference>
<keyword evidence="6" id="KW-1185">Reference proteome</keyword>
<dbReference type="AlphaFoldDB" id="A0A2T5IK29"/>
<dbReference type="Pfam" id="PF02311">
    <property type="entry name" value="AraC_binding"/>
    <property type="match status" value="1"/>
</dbReference>
<dbReference type="OrthoDB" id="62429at2"/>
<keyword evidence="1" id="KW-0805">Transcription regulation</keyword>
<evidence type="ECO:0000259" key="4">
    <source>
        <dbReference type="PROSITE" id="PS01124"/>
    </source>
</evidence>
<feature type="domain" description="HTH araC/xylS-type" evidence="4">
    <location>
        <begin position="171"/>
        <end position="269"/>
    </location>
</feature>
<dbReference type="InterPro" id="IPR003313">
    <property type="entry name" value="AraC-bd"/>
</dbReference>
<evidence type="ECO:0000313" key="6">
    <source>
        <dbReference type="Proteomes" id="UP000244161"/>
    </source>
</evidence>
<evidence type="ECO:0000256" key="3">
    <source>
        <dbReference type="ARBA" id="ARBA00023163"/>
    </source>
</evidence>
<dbReference type="GO" id="GO:0043565">
    <property type="term" value="F:sequence-specific DNA binding"/>
    <property type="evidence" value="ECO:0007669"/>
    <property type="project" value="InterPro"/>
</dbReference>
<keyword evidence="3" id="KW-0804">Transcription</keyword>
<organism evidence="5 6">
    <name type="scientific">Trichococcus patagoniensis</name>
    <dbReference type="NCBI Taxonomy" id="382641"/>
    <lineage>
        <taxon>Bacteria</taxon>
        <taxon>Bacillati</taxon>
        <taxon>Bacillota</taxon>
        <taxon>Bacilli</taxon>
        <taxon>Lactobacillales</taxon>
        <taxon>Carnobacteriaceae</taxon>
        <taxon>Trichococcus</taxon>
    </lineage>
</organism>
<reference evidence="5 6" key="1">
    <citation type="submission" date="2018-04" db="EMBL/GenBank/DDBJ databases">
        <title>Genomic Encyclopedia of Archaeal and Bacterial Type Strains, Phase II (KMG-II): from individual species to whole genera.</title>
        <authorList>
            <person name="Goeker M."/>
        </authorList>
    </citation>
    <scope>NUCLEOTIDE SEQUENCE [LARGE SCALE GENOMIC DNA]</scope>
    <source>
        <strain evidence="5 6">DSM 18806</strain>
    </source>
</reference>
<name>A0A2T5IK29_9LACT</name>
<proteinExistence type="predicted"/>
<dbReference type="SUPFAM" id="SSF51215">
    <property type="entry name" value="Regulatory protein AraC"/>
    <property type="match status" value="1"/>
</dbReference>
<dbReference type="InterPro" id="IPR018062">
    <property type="entry name" value="HTH_AraC-typ_CS"/>
</dbReference>
<dbReference type="PROSITE" id="PS01124">
    <property type="entry name" value="HTH_ARAC_FAMILY_2"/>
    <property type="match status" value="1"/>
</dbReference>
<evidence type="ECO:0000256" key="1">
    <source>
        <dbReference type="ARBA" id="ARBA00023015"/>
    </source>
</evidence>
<evidence type="ECO:0000256" key="2">
    <source>
        <dbReference type="ARBA" id="ARBA00023125"/>
    </source>
</evidence>
<dbReference type="SUPFAM" id="SSF46689">
    <property type="entry name" value="Homeodomain-like"/>
    <property type="match status" value="2"/>
</dbReference>
<dbReference type="PANTHER" id="PTHR43280">
    <property type="entry name" value="ARAC-FAMILY TRANSCRIPTIONAL REGULATOR"/>
    <property type="match status" value="1"/>
</dbReference>
<dbReference type="InterPro" id="IPR009057">
    <property type="entry name" value="Homeodomain-like_sf"/>
</dbReference>
<dbReference type="SMART" id="SM00342">
    <property type="entry name" value="HTH_ARAC"/>
    <property type="match status" value="1"/>
</dbReference>
<protein>
    <submittedName>
        <fullName evidence="5">Helix-turn-helix protein</fullName>
    </submittedName>
</protein>
<dbReference type="InterPro" id="IPR018060">
    <property type="entry name" value="HTH_AraC"/>
</dbReference>
<sequence>MRYFFNNHNDNGYMFLYTVGYEETQPGHAYGPTTRSGYMLHYVHSGSGTFRSGGKRYELKKGDFFFIEPQEIVSYQADDRHPWTYYWIGFKGSLVTEYLMRTAISKDNPVFSTKNGGDLIKEKISEMIEISFISEDNDLLLNARLMEILFYLSQAFPAAATAQSSSNRLFTQALQIMRNNYDSAIQIGDIADSLAIDRTYLHRIFKQEMNVSPKEYLTGIRISHAKELLLQTDWPVKVIAQSVGFDDPQRFSHAFKQREQLTPNQYRRNKQQEKV</sequence>
<dbReference type="RefSeq" id="WP_108032802.1">
    <property type="nucleotide sequence ID" value="NZ_QAOM01000010.1"/>
</dbReference>
<comment type="caution">
    <text evidence="5">The sequence shown here is derived from an EMBL/GenBank/DDBJ whole genome shotgun (WGS) entry which is preliminary data.</text>
</comment>
<evidence type="ECO:0000313" key="5">
    <source>
        <dbReference type="EMBL" id="PTQ84172.1"/>
    </source>
</evidence>
<dbReference type="PROSITE" id="PS00041">
    <property type="entry name" value="HTH_ARAC_FAMILY_1"/>
    <property type="match status" value="1"/>
</dbReference>
<dbReference type="CDD" id="cd06986">
    <property type="entry name" value="cupin_MmsR-like_N"/>
    <property type="match status" value="1"/>
</dbReference>
<dbReference type="PANTHER" id="PTHR43280:SF30">
    <property type="entry name" value="MMSAB OPERON REGULATORY PROTEIN"/>
    <property type="match status" value="1"/>
</dbReference>
<accession>A0A2T5IK29</accession>
<dbReference type="Pfam" id="PF12833">
    <property type="entry name" value="HTH_18"/>
    <property type="match status" value="1"/>
</dbReference>
<dbReference type="GO" id="GO:0003700">
    <property type="term" value="F:DNA-binding transcription factor activity"/>
    <property type="evidence" value="ECO:0007669"/>
    <property type="project" value="InterPro"/>
</dbReference>
<keyword evidence="2" id="KW-0238">DNA-binding</keyword>